<evidence type="ECO:0000313" key="2">
    <source>
        <dbReference type="Proteomes" id="UP001307889"/>
    </source>
</evidence>
<proteinExistence type="predicted"/>
<dbReference type="Proteomes" id="UP001307889">
    <property type="component" value="Chromosome 8"/>
</dbReference>
<name>A0ABN7B3Y5_9HEMI</name>
<evidence type="ECO:0000313" key="1">
    <source>
        <dbReference type="EMBL" id="BES97876.1"/>
    </source>
</evidence>
<organism evidence="1 2">
    <name type="scientific">Nesidiocoris tenuis</name>
    <dbReference type="NCBI Taxonomy" id="355587"/>
    <lineage>
        <taxon>Eukaryota</taxon>
        <taxon>Metazoa</taxon>
        <taxon>Ecdysozoa</taxon>
        <taxon>Arthropoda</taxon>
        <taxon>Hexapoda</taxon>
        <taxon>Insecta</taxon>
        <taxon>Pterygota</taxon>
        <taxon>Neoptera</taxon>
        <taxon>Paraneoptera</taxon>
        <taxon>Hemiptera</taxon>
        <taxon>Heteroptera</taxon>
        <taxon>Panheteroptera</taxon>
        <taxon>Cimicomorpha</taxon>
        <taxon>Miridae</taxon>
        <taxon>Dicyphina</taxon>
        <taxon>Nesidiocoris</taxon>
    </lineage>
</organism>
<reference evidence="1 2" key="1">
    <citation type="submission" date="2023-09" db="EMBL/GenBank/DDBJ databases">
        <title>Nesidiocoris tenuis whole genome shotgun sequence.</title>
        <authorList>
            <person name="Shibata T."/>
            <person name="Shimoda M."/>
            <person name="Kobayashi T."/>
            <person name="Uehara T."/>
        </authorList>
    </citation>
    <scope>NUCLEOTIDE SEQUENCE [LARGE SCALE GENOMIC DNA]</scope>
    <source>
        <strain evidence="1 2">Japan</strain>
    </source>
</reference>
<keyword evidence="2" id="KW-1185">Reference proteome</keyword>
<protein>
    <submittedName>
        <fullName evidence="1">Uncharacterized protein</fullName>
    </submittedName>
</protein>
<accession>A0ABN7B3Y5</accession>
<gene>
    <name evidence="1" type="ORF">NTJ_10690</name>
</gene>
<sequence length="176" mass="19391">MFLQRPSNVPQNVLLVLLAGYHVHKPINFLLGFEKGQKSFRARNGEAVCRSFGPSCGFGNFAVCSSWEDIKGTSADAFLVKRTYQSSVSTGGESDLPVSSVVPISSYFQLPELKPKFGVTVCGLDSPELSAIHQNLKLSHAVGENFLSRGHPSSKCPLQEKTWMLQYKINRARQKS</sequence>
<dbReference type="EMBL" id="AP028916">
    <property type="protein sequence ID" value="BES97876.1"/>
    <property type="molecule type" value="Genomic_DNA"/>
</dbReference>